<feature type="compositionally biased region" description="Polar residues" evidence="4">
    <location>
        <begin position="454"/>
        <end position="463"/>
    </location>
</feature>
<protein>
    <recommendedName>
        <fullName evidence="9">Rhoptry protein</fullName>
    </recommendedName>
</protein>
<feature type="region of interest" description="Disordered" evidence="4">
    <location>
        <begin position="1"/>
        <end position="50"/>
    </location>
</feature>
<dbReference type="Proteomes" id="UP000240493">
    <property type="component" value="Unassembled WGS sequence"/>
</dbReference>
<evidence type="ECO:0008006" key="9">
    <source>
        <dbReference type="Google" id="ProtNLM"/>
    </source>
</evidence>
<feature type="region of interest" description="Disordered" evidence="4">
    <location>
        <begin position="209"/>
        <end position="251"/>
    </location>
</feature>
<name>A0A2T3YZ65_TRIA4</name>
<proteinExistence type="predicted"/>
<feature type="region of interest" description="Disordered" evidence="4">
    <location>
        <begin position="634"/>
        <end position="782"/>
    </location>
</feature>
<dbReference type="InterPro" id="IPR051756">
    <property type="entry name" value="Centrosomal_MT-associated"/>
</dbReference>
<reference evidence="7 8" key="1">
    <citation type="submission" date="2016-07" db="EMBL/GenBank/DDBJ databases">
        <title>Multiple horizontal gene transfer events from other fungi enriched the ability of initially mycotrophic Trichoderma (Ascomycota) to feed on dead plant biomass.</title>
        <authorList>
            <consortium name="DOE Joint Genome Institute"/>
            <person name="Aerts A."/>
            <person name="Atanasova L."/>
            <person name="Chenthamara K."/>
            <person name="Zhang J."/>
            <person name="Grujic M."/>
            <person name="Henrissat B."/>
            <person name="Kuo A."/>
            <person name="Salamov A."/>
            <person name="Lipzen A."/>
            <person name="Labutti K."/>
            <person name="Barry K."/>
            <person name="Miao Y."/>
            <person name="Rahimi M.J."/>
            <person name="Shen Q."/>
            <person name="Grigoriev I.V."/>
            <person name="Kubicek C.P."/>
            <person name="Druzhinina I.S."/>
        </authorList>
    </citation>
    <scope>NUCLEOTIDE SEQUENCE [LARGE SCALE GENOMIC DNA]</scope>
    <source>
        <strain evidence="7 8">CBS 433.97</strain>
    </source>
</reference>
<dbReference type="EMBL" id="KZ679267">
    <property type="protein sequence ID" value="PTB37843.1"/>
    <property type="molecule type" value="Genomic_DNA"/>
</dbReference>
<dbReference type="PANTHER" id="PTHR19336">
    <property type="entry name" value="UNCHARACTERIZED DUF1167"/>
    <property type="match status" value="1"/>
</dbReference>
<feature type="domain" description="Cep57 centrosome microtubule-binding" evidence="5">
    <location>
        <begin position="924"/>
        <end position="1000"/>
    </location>
</feature>
<accession>A0A2T3YZ65</accession>
<evidence type="ECO:0000313" key="7">
    <source>
        <dbReference type="EMBL" id="PTB37843.1"/>
    </source>
</evidence>
<dbReference type="STRING" id="1042311.A0A2T3YZ65"/>
<feature type="region of interest" description="Disordered" evidence="4">
    <location>
        <begin position="109"/>
        <end position="150"/>
    </location>
</feature>
<feature type="compositionally biased region" description="Basic and acidic residues" evidence="4">
    <location>
        <begin position="186"/>
        <end position="196"/>
    </location>
</feature>
<dbReference type="OrthoDB" id="76453at2759"/>
<comment type="subcellular location">
    <subcellularLocation>
        <location evidence="1">Cytoplasm</location>
        <location evidence="1">Cytoskeleton</location>
        <location evidence="1">Microtubule organizing center</location>
    </subcellularLocation>
</comment>
<feature type="compositionally biased region" description="Polar residues" evidence="4">
    <location>
        <begin position="223"/>
        <end position="238"/>
    </location>
</feature>
<feature type="compositionally biased region" description="Basic and acidic residues" evidence="4">
    <location>
        <begin position="704"/>
        <end position="719"/>
    </location>
</feature>
<feature type="compositionally biased region" description="Polar residues" evidence="4">
    <location>
        <begin position="755"/>
        <end position="764"/>
    </location>
</feature>
<keyword evidence="3" id="KW-0206">Cytoskeleton</keyword>
<feature type="domain" description="PPC89 centrosome localisation" evidence="6">
    <location>
        <begin position="574"/>
        <end position="637"/>
    </location>
</feature>
<feature type="region of interest" description="Disordered" evidence="4">
    <location>
        <begin position="168"/>
        <end position="196"/>
    </location>
</feature>
<evidence type="ECO:0000256" key="2">
    <source>
        <dbReference type="ARBA" id="ARBA00022490"/>
    </source>
</evidence>
<evidence type="ECO:0000259" key="5">
    <source>
        <dbReference type="Pfam" id="PF06657"/>
    </source>
</evidence>
<keyword evidence="2" id="KW-0963">Cytoplasm</keyword>
<organism evidence="7 8">
    <name type="scientific">Trichoderma asperellum (strain ATCC 204424 / CBS 433.97 / NBRC 101777)</name>
    <dbReference type="NCBI Taxonomy" id="1042311"/>
    <lineage>
        <taxon>Eukaryota</taxon>
        <taxon>Fungi</taxon>
        <taxon>Dikarya</taxon>
        <taxon>Ascomycota</taxon>
        <taxon>Pezizomycotina</taxon>
        <taxon>Sordariomycetes</taxon>
        <taxon>Hypocreomycetidae</taxon>
        <taxon>Hypocreales</taxon>
        <taxon>Hypocreaceae</taxon>
        <taxon>Trichoderma</taxon>
    </lineage>
</organism>
<dbReference type="GO" id="GO:0008017">
    <property type="term" value="F:microtubule binding"/>
    <property type="evidence" value="ECO:0007669"/>
    <property type="project" value="InterPro"/>
</dbReference>
<evidence type="ECO:0000256" key="3">
    <source>
        <dbReference type="ARBA" id="ARBA00023212"/>
    </source>
</evidence>
<dbReference type="AlphaFoldDB" id="A0A2T3YZ65"/>
<dbReference type="InterPro" id="IPR025925">
    <property type="entry name" value="PPC89_CLD"/>
</dbReference>
<keyword evidence="8" id="KW-1185">Reference proteome</keyword>
<dbReference type="InterPro" id="IPR024957">
    <property type="entry name" value="Cep57_MT-bd_dom"/>
</dbReference>
<evidence type="ECO:0000313" key="8">
    <source>
        <dbReference type="Proteomes" id="UP000240493"/>
    </source>
</evidence>
<evidence type="ECO:0000259" key="6">
    <source>
        <dbReference type="Pfam" id="PF14197"/>
    </source>
</evidence>
<dbReference type="GO" id="GO:0005815">
    <property type="term" value="C:microtubule organizing center"/>
    <property type="evidence" value="ECO:0007669"/>
    <property type="project" value="UniProtKB-SubCell"/>
</dbReference>
<dbReference type="PANTHER" id="PTHR19336:SF9">
    <property type="entry name" value="SPINDLE POLE BODY PROTEIN PPC89"/>
    <property type="match status" value="1"/>
</dbReference>
<sequence>MESDAVTRYRSRILREMNANRENPFNSPPSSTGRASPTLSSVFSDPDGESTRLLNQDIARVTAPKKLPINWEAAHRKWPEFYAQPKKTFTVLDDQTDTKPLNEIPRSKNERKTAQTIPKYIDDTTEDAWNGSKRTRSEMQPRVDSESDLPQIISHPPVRKLSTYGLTKSAVHNPSPLSKVHIQSPPRERTSEQERQASIEKALEILRKASSTPGDLNRRVSTHDQSSPILSSAKSSMTAVPPSPPPLLSSPVRDTPNGRSFFMPDISHLDDFVTGTLKFNGTIKDGVPILVKHGQVHDQKEKPFGVRHAEIDGVKIPEDEEKIFISMDMIREEIVSLQEHHDKIQDYAGSLQHEVERLEAQLRSSRKGLDGEPNIFGVNEQVLAQKKALEAEVASLQKRLDQATHRISTSDIENDTLAQERDRVISRLQEACEDINKLTRKLSVKEKELETSHKQLNSTGQMRQDNDTLRRDVAALKQGRSTLQRDNASLRAEIDELRRAQQNFLDEAQSLRSNGNDLRHDHQSLVNENRSLRANNKALMDENEDLRENLDGIQHELDVAREEIEALRQQVQLMRQEKMTLREDNDSLVRHNDKYFNENKTLRRENSGFERSIHDLHEKNIRLKEELEGVKKQFDRYRPSGKNDFPTRHDEETEENMTSAFFVPDITLKTNDTGPADATESKDMPDLPELTTHTDDLMTGSNEMQKRDATSHSDKVDARHRSKSSVKSSPSKNAGTAQKVAFDLPDKATEKPLQGSKSTVANQGSKRRSASRLSLDPFGDDDTTGMLSVDNITQDLAVSLNLSTTDHKGKEIKQPRGLHTEKSAPKVVHIDSKSQSFKKSVMATEAGVRTVRIVDRDVCPALSTNARRILDDLCGHNCQNCTVCSRITSHSGVISSADLAAGKKRVSIPRPVPVSERGVSGGDHTVRPAHSPGYALALVIKGLEDESQHLQLELTRLQARYNRSDKSMGRQERQDLAEAIRVLLKRVESKSDQIYSLYDVLEGQKAAGQEMTEEEVEMTVLNITGMTVRDATNLSDQMTWEGIVEA</sequence>
<dbReference type="Pfam" id="PF06657">
    <property type="entry name" value="Cep57_MT_bd"/>
    <property type="match status" value="1"/>
</dbReference>
<dbReference type="Gene3D" id="1.10.287.1490">
    <property type="match status" value="1"/>
</dbReference>
<feature type="region of interest" description="Disordered" evidence="4">
    <location>
        <begin position="449"/>
        <end position="468"/>
    </location>
</feature>
<evidence type="ECO:0000256" key="4">
    <source>
        <dbReference type="SAM" id="MobiDB-lite"/>
    </source>
</evidence>
<dbReference type="Gene3D" id="1.20.58.90">
    <property type="match status" value="1"/>
</dbReference>
<feature type="compositionally biased region" description="Basic and acidic residues" evidence="4">
    <location>
        <begin position="135"/>
        <end position="145"/>
    </location>
</feature>
<evidence type="ECO:0000256" key="1">
    <source>
        <dbReference type="ARBA" id="ARBA00004267"/>
    </source>
</evidence>
<gene>
    <name evidence="7" type="ORF">M441DRAFT_82921</name>
</gene>
<feature type="domain" description="PPC89 centrosome localisation" evidence="6">
    <location>
        <begin position="389"/>
        <end position="455"/>
    </location>
</feature>
<dbReference type="Pfam" id="PF14197">
    <property type="entry name" value="Cep57_CLD_2"/>
    <property type="match status" value="2"/>
</dbReference>
<feature type="compositionally biased region" description="Polar residues" evidence="4">
    <location>
        <begin position="20"/>
        <end position="43"/>
    </location>
</feature>